<dbReference type="EMBL" id="KZ613979">
    <property type="protein sequence ID" value="PMD28979.1"/>
    <property type="molecule type" value="Genomic_DNA"/>
</dbReference>
<sequence>MIRQVPGLGSVQGLLPAEFENVEQYRGIPYGSIAARFRQAKPVTTWPDGKWDGTKYGPLCPFPKIAIGHPITQKKLRPQHDYEFNEFRCLNLNITCPKDSTLEDGLPVAVWIHGGGNCVGTAADPGYDGAPLVDFSVQKKLPIVLVTVNYRLGAFGFLASDAIRQDNEAAGDQGFGNYGIRDQLLAYEWVKQNIKAFGGDPNRVTGMGESAGSIDTHITLCSELFKSALPFKQAILQSGVGSLTVRTAKHQQGVYEKVLANFKIQNDESCQSLKALREISADDLVLSYIALGSGPIPAWQATVDGYFLTTSLSVSNLSLQKYDPSVERLLIGDCAAEGLIFSMPLSKRQWTFDRVQKLATDILGEQHGKEILQAYGISGDLPYEQLFAALLKLLTDAEWSQPIREVARSFSNGDVFYYHLIEGNPFEGAHQGKAHHAVDLLYIFLTYQSHLPSNLAALAETIASHWLSFVNGGKPWSVYGQKADGSSKIMIFGPEGRSVEEEEKAKPAYKNLVLCEELKENIGRFAASLHGTLTDE</sequence>
<dbReference type="PANTHER" id="PTHR43142:SF11">
    <property type="entry name" value="CARBOXYLIC ESTER HYDROLASE"/>
    <property type="match status" value="1"/>
</dbReference>
<accession>A0A2J6QRU3</accession>
<dbReference type="AlphaFoldDB" id="A0A2J6QRU3"/>
<keyword evidence="3" id="KW-1185">Reference proteome</keyword>
<dbReference type="GO" id="GO:0016787">
    <property type="term" value="F:hydrolase activity"/>
    <property type="evidence" value="ECO:0007669"/>
    <property type="project" value="UniProtKB-KW"/>
</dbReference>
<evidence type="ECO:0000313" key="2">
    <source>
        <dbReference type="EMBL" id="PMD28979.1"/>
    </source>
</evidence>
<evidence type="ECO:0000259" key="1">
    <source>
        <dbReference type="Pfam" id="PF00135"/>
    </source>
</evidence>
<dbReference type="Proteomes" id="UP000235786">
    <property type="component" value="Unassembled WGS sequence"/>
</dbReference>
<name>A0A2J6QRU3_HYAVF</name>
<keyword evidence="2" id="KW-0378">Hydrolase</keyword>
<gene>
    <name evidence="2" type="ORF">L207DRAFT_642698</name>
</gene>
<feature type="domain" description="Carboxylesterase type B" evidence="1">
    <location>
        <begin position="9"/>
        <end position="477"/>
    </location>
</feature>
<dbReference type="STRING" id="1149755.A0A2J6QRU3"/>
<dbReference type="SUPFAM" id="SSF53474">
    <property type="entry name" value="alpha/beta-Hydrolases"/>
    <property type="match status" value="1"/>
</dbReference>
<dbReference type="OrthoDB" id="6846267at2759"/>
<proteinExistence type="predicted"/>
<evidence type="ECO:0000313" key="3">
    <source>
        <dbReference type="Proteomes" id="UP000235786"/>
    </source>
</evidence>
<dbReference type="Pfam" id="PF00135">
    <property type="entry name" value="COesterase"/>
    <property type="match status" value="1"/>
</dbReference>
<reference evidence="2 3" key="1">
    <citation type="submission" date="2016-04" db="EMBL/GenBank/DDBJ databases">
        <title>A degradative enzymes factory behind the ericoid mycorrhizal symbiosis.</title>
        <authorList>
            <consortium name="DOE Joint Genome Institute"/>
            <person name="Martino E."/>
            <person name="Morin E."/>
            <person name="Grelet G."/>
            <person name="Kuo A."/>
            <person name="Kohler A."/>
            <person name="Daghino S."/>
            <person name="Barry K."/>
            <person name="Choi C."/>
            <person name="Cichocki N."/>
            <person name="Clum A."/>
            <person name="Copeland A."/>
            <person name="Hainaut M."/>
            <person name="Haridas S."/>
            <person name="Labutti K."/>
            <person name="Lindquist E."/>
            <person name="Lipzen A."/>
            <person name="Khouja H.-R."/>
            <person name="Murat C."/>
            <person name="Ohm R."/>
            <person name="Olson A."/>
            <person name="Spatafora J."/>
            <person name="Veneault-Fourrey C."/>
            <person name="Henrissat B."/>
            <person name="Grigoriev I."/>
            <person name="Martin F."/>
            <person name="Perotto S."/>
        </authorList>
    </citation>
    <scope>NUCLEOTIDE SEQUENCE [LARGE SCALE GENOMIC DNA]</scope>
    <source>
        <strain evidence="2 3">F</strain>
    </source>
</reference>
<dbReference type="PANTHER" id="PTHR43142">
    <property type="entry name" value="CARBOXYLIC ESTER HYDROLASE"/>
    <property type="match status" value="1"/>
</dbReference>
<organism evidence="2 3">
    <name type="scientific">Hyaloscypha variabilis (strain UAMH 11265 / GT02V1 / F)</name>
    <name type="common">Meliniomyces variabilis</name>
    <dbReference type="NCBI Taxonomy" id="1149755"/>
    <lineage>
        <taxon>Eukaryota</taxon>
        <taxon>Fungi</taxon>
        <taxon>Dikarya</taxon>
        <taxon>Ascomycota</taxon>
        <taxon>Pezizomycotina</taxon>
        <taxon>Leotiomycetes</taxon>
        <taxon>Helotiales</taxon>
        <taxon>Hyaloscyphaceae</taxon>
        <taxon>Hyaloscypha</taxon>
        <taxon>Hyaloscypha variabilis</taxon>
    </lineage>
</organism>
<dbReference type="Gene3D" id="3.40.50.1820">
    <property type="entry name" value="alpha/beta hydrolase"/>
    <property type="match status" value="1"/>
</dbReference>
<dbReference type="InterPro" id="IPR029058">
    <property type="entry name" value="AB_hydrolase_fold"/>
</dbReference>
<dbReference type="InterPro" id="IPR002018">
    <property type="entry name" value="CarbesteraseB"/>
</dbReference>
<protein>
    <submittedName>
        <fullName evidence="2">Alpha/beta-hydrolase</fullName>
    </submittedName>
</protein>